<dbReference type="PaxDb" id="4577-GRMZM2G108396_P01"/>
<evidence type="ECO:0000313" key="3">
    <source>
        <dbReference type="EMBL" id="ONM06334.1"/>
    </source>
</evidence>
<dbReference type="PANTHER" id="PTHR31048">
    <property type="entry name" value="OS03G0233200 PROTEIN"/>
    <property type="match status" value="1"/>
</dbReference>
<sequence>MATSSKTQEALALMALAMLVTNAAVAADDASPSCPRLTLHNLCPYPVWPLVTANAGYPSVAGTDSRLNGNGEGLVTMALPQGAWSGRVVARTGCADDGMSCDDNCSPQCKTGNTPPVTVAQVSVGGSGGLAEYSVSLVDGFNVPMVVTPCDFAAGAQCPTLGCAVDLTQDQECCPAAGAGARAPEGGCGAAGTEAALFKNRCPDTRTTSTDVEATPQNCIAPDSVYMTEWNSTLGRSALFCENEALALASLIDDEKKLYNCQFDLWKQSYLAACVAMFGKLRRSRLLDAVQSGYTTVHIQTRDLIVVANAGDSRVVLGTASDDGAVTPSSSSSDEAQPATRPILPTNPTRPLPDSHPAFRRQPASRNRPREQRAPVPLPYRSSPSPSQTAEELATQIEQQKLDEQKTEVLCSCISFSFGSIKLCFKGLLHVLGGKAHTTDVPYSTIPQKYSHKSPYLKVEDSLYEIPIMTNLYITDVCLDENAMSSDPLLAFLLDEVVIKDWCKKAVNALITEIGVICIQKL</sequence>
<accession>A0A1D6KUU7</accession>
<dbReference type="InterPro" id="IPR001938">
    <property type="entry name" value="Thaumatin"/>
</dbReference>
<protein>
    <submittedName>
        <fullName evidence="3">Osmotin-like protein</fullName>
    </submittedName>
</protein>
<gene>
    <name evidence="3" type="ORF">ZEAMMB73_Zm00001d032919</name>
</gene>
<reference evidence="3" key="1">
    <citation type="submission" date="2015-12" db="EMBL/GenBank/DDBJ databases">
        <title>Update maize B73 reference genome by single molecule sequencing technologies.</title>
        <authorList>
            <consortium name="Maize Genome Sequencing Project"/>
            <person name="Ware D."/>
        </authorList>
    </citation>
    <scope>NUCLEOTIDE SEQUENCE [LARGE SCALE GENOMIC DNA]</scope>
    <source>
        <tissue evidence="3">Seedling</tissue>
    </source>
</reference>
<dbReference type="PRINTS" id="PR00347">
    <property type="entry name" value="THAUMATIN"/>
</dbReference>
<feature type="region of interest" description="Disordered" evidence="1">
    <location>
        <begin position="319"/>
        <end position="391"/>
    </location>
</feature>
<dbReference type="SMR" id="A0A1D6KUU7"/>
<evidence type="ECO:0000256" key="1">
    <source>
        <dbReference type="SAM" id="MobiDB-lite"/>
    </source>
</evidence>
<dbReference type="InterPro" id="IPR037176">
    <property type="entry name" value="Osmotin/thaumatin-like_sf"/>
</dbReference>
<name>A0A1D6KUU7_MAIZE</name>
<dbReference type="ExpressionAtlas" id="A0A1D6KUU7">
    <property type="expression patterns" value="baseline and differential"/>
</dbReference>
<dbReference type="FunFam" id="2.60.110.10:FF:000008">
    <property type="entry name" value="Osmotin-like protein"/>
    <property type="match status" value="1"/>
</dbReference>
<dbReference type="PROSITE" id="PS51367">
    <property type="entry name" value="THAUMATIN_2"/>
    <property type="match status" value="1"/>
</dbReference>
<keyword evidence="2" id="KW-0732">Signal</keyword>
<dbReference type="Pfam" id="PF00314">
    <property type="entry name" value="Thaumatin"/>
    <property type="match status" value="1"/>
</dbReference>
<feature type="signal peptide" evidence="2">
    <location>
        <begin position="1"/>
        <end position="26"/>
    </location>
</feature>
<proteinExistence type="predicted"/>
<dbReference type="SUPFAM" id="SSF49870">
    <property type="entry name" value="Osmotin, thaumatin-like protein"/>
    <property type="match status" value="1"/>
</dbReference>
<dbReference type="EMBL" id="CM007647">
    <property type="protein sequence ID" value="ONM06334.1"/>
    <property type="molecule type" value="Genomic_DNA"/>
</dbReference>
<dbReference type="eggNOG" id="KOG0800">
    <property type="taxonomic scope" value="Eukaryota"/>
</dbReference>
<dbReference type="SMART" id="SM00205">
    <property type="entry name" value="THN"/>
    <property type="match status" value="1"/>
</dbReference>
<dbReference type="InParanoid" id="A0A1D6KUU7"/>
<evidence type="ECO:0000256" key="2">
    <source>
        <dbReference type="SAM" id="SignalP"/>
    </source>
</evidence>
<dbReference type="STRING" id="4577.A0A1D6KUU7"/>
<feature type="chain" id="PRO_5010806301" evidence="2">
    <location>
        <begin position="27"/>
        <end position="522"/>
    </location>
</feature>
<organism evidence="3">
    <name type="scientific">Zea mays</name>
    <name type="common">Maize</name>
    <dbReference type="NCBI Taxonomy" id="4577"/>
    <lineage>
        <taxon>Eukaryota</taxon>
        <taxon>Viridiplantae</taxon>
        <taxon>Streptophyta</taxon>
        <taxon>Embryophyta</taxon>
        <taxon>Tracheophyta</taxon>
        <taxon>Spermatophyta</taxon>
        <taxon>Magnoliopsida</taxon>
        <taxon>Liliopsida</taxon>
        <taxon>Poales</taxon>
        <taxon>Poaceae</taxon>
        <taxon>PACMAD clade</taxon>
        <taxon>Panicoideae</taxon>
        <taxon>Andropogonodae</taxon>
        <taxon>Andropogoneae</taxon>
        <taxon>Tripsacinae</taxon>
        <taxon>Zea</taxon>
    </lineage>
</organism>
<dbReference type="AlphaFoldDB" id="A0A1D6KUU7"/>
<dbReference type="Gene3D" id="2.60.110.10">
    <property type="entry name" value="Thaumatin"/>
    <property type="match status" value="1"/>
</dbReference>